<dbReference type="PANTHER" id="PTHR31827:SF40">
    <property type="entry name" value="F22C12.10"/>
    <property type="match status" value="1"/>
</dbReference>
<feature type="compositionally biased region" description="Low complexity" evidence="1">
    <location>
        <begin position="62"/>
        <end position="91"/>
    </location>
</feature>
<dbReference type="InterPro" id="IPR056866">
    <property type="entry name" value="Znf_WRKY19"/>
</dbReference>
<organism evidence="3 4">
    <name type="scientific">Salix udensis</name>
    <dbReference type="NCBI Taxonomy" id="889485"/>
    <lineage>
        <taxon>Eukaryota</taxon>
        <taxon>Viridiplantae</taxon>
        <taxon>Streptophyta</taxon>
        <taxon>Embryophyta</taxon>
        <taxon>Tracheophyta</taxon>
        <taxon>Spermatophyta</taxon>
        <taxon>Magnoliopsida</taxon>
        <taxon>eudicotyledons</taxon>
        <taxon>Gunneridae</taxon>
        <taxon>Pentapetalae</taxon>
        <taxon>rosids</taxon>
        <taxon>fabids</taxon>
        <taxon>Malpighiales</taxon>
        <taxon>Salicaceae</taxon>
        <taxon>Saliceae</taxon>
        <taxon>Salix</taxon>
    </lineage>
</organism>
<feature type="domain" description="WRKY19-like zinc finger" evidence="2">
    <location>
        <begin position="376"/>
        <end position="400"/>
    </location>
</feature>
<dbReference type="PANTHER" id="PTHR31827">
    <property type="entry name" value="EMB|CAB89363.1"/>
    <property type="match status" value="1"/>
</dbReference>
<accession>A0AAD6KN51</accession>
<feature type="domain" description="WRKY19-like zinc finger" evidence="2">
    <location>
        <begin position="351"/>
        <end position="375"/>
    </location>
</feature>
<evidence type="ECO:0000256" key="1">
    <source>
        <dbReference type="SAM" id="MobiDB-lite"/>
    </source>
</evidence>
<feature type="domain" description="WRKY19-like zinc finger" evidence="2">
    <location>
        <begin position="326"/>
        <end position="350"/>
    </location>
</feature>
<protein>
    <recommendedName>
        <fullName evidence="2">WRKY19-like zinc finger domain-containing protein</fullName>
    </recommendedName>
</protein>
<feature type="region of interest" description="Disordered" evidence="1">
    <location>
        <begin position="37"/>
        <end position="101"/>
    </location>
</feature>
<dbReference type="AlphaFoldDB" id="A0AAD6KN51"/>
<dbReference type="Proteomes" id="UP001162972">
    <property type="component" value="Chromosome 1"/>
</dbReference>
<evidence type="ECO:0000259" key="2">
    <source>
        <dbReference type="Pfam" id="PF24906"/>
    </source>
</evidence>
<evidence type="ECO:0000313" key="3">
    <source>
        <dbReference type="EMBL" id="KAJ6426518.1"/>
    </source>
</evidence>
<gene>
    <name evidence="3" type="ORF">OIU84_022170</name>
</gene>
<reference evidence="3 4" key="1">
    <citation type="journal article" date="2023" name="Int. J. Mol. Sci.">
        <title>De Novo Assembly and Annotation of 11 Diverse Shrub Willow (Salix) Genomes Reveals Novel Gene Organization in Sex-Linked Regions.</title>
        <authorList>
            <person name="Hyden B."/>
            <person name="Feng K."/>
            <person name="Yates T.B."/>
            <person name="Jawdy S."/>
            <person name="Cereghino C."/>
            <person name="Smart L.B."/>
            <person name="Muchero W."/>
        </authorList>
    </citation>
    <scope>NUCLEOTIDE SEQUENCE [LARGE SCALE GENOMIC DNA]</scope>
    <source>
        <tissue evidence="3">Shoot tip</tissue>
    </source>
</reference>
<feature type="domain" description="WRKY19-like zinc finger" evidence="2">
    <location>
        <begin position="401"/>
        <end position="425"/>
    </location>
</feature>
<feature type="domain" description="WRKY19-like zinc finger" evidence="2">
    <location>
        <begin position="301"/>
        <end position="325"/>
    </location>
</feature>
<comment type="caution">
    <text evidence="3">The sequence shown here is derived from an EMBL/GenBank/DDBJ whole genome shotgun (WGS) entry which is preliminary data.</text>
</comment>
<name>A0AAD6KN51_9ROSI</name>
<evidence type="ECO:0000313" key="4">
    <source>
        <dbReference type="Proteomes" id="UP001162972"/>
    </source>
</evidence>
<proteinExistence type="predicted"/>
<dbReference type="EMBL" id="JAPFFJ010000005">
    <property type="protein sequence ID" value="KAJ6426518.1"/>
    <property type="molecule type" value="Genomic_DNA"/>
</dbReference>
<feature type="non-terminal residue" evidence="3">
    <location>
        <position position="631"/>
    </location>
</feature>
<dbReference type="Pfam" id="PF24906">
    <property type="entry name" value="Zf_WRKY19"/>
    <property type="match status" value="5"/>
</dbReference>
<sequence>MHPRFWAVQCLLELEELTPKFSADTVLRLDSLGSSAPYGSPSKGIKRKRNLIDGSMRPNGVSSLSLGLRRSSSSSDSKGSSATACTAISSAKETDEESSMDLELDFSLHLGNEKMSSPKNPAGSNLKGMELQPKVDLELSLSTGPSESDITSIHLHSSTLEFGMDMPLAMGGASNVDERMASCSWKSEITLLPLQISQNKEASFLNQIPRNMDPASSFPDHLSNVIMPKSSVTCTSGISQQQQAYQRCVSSKLCQVEGCGKGARGASGRCISHGGGRRCQKAGCHKGAEGRTVYCKAHGGGRRCEFLGCTKSAEGRTDFCIAHGGGRRCSRDGCARAARGKSGLCIRHGGGKRCQKENCTKSAEGLSGLCISHGGGRRCQFLGCTKGAQGSTMFCKAHGGGKRCTAPGCTKGAEGSTPFCKGHGGGKRVQEDVQIFVSVMVVEKGARVKDVVKVLKAAPISARHMVEGRDALGVILGQNFGNLPSGPCTSFARGKTGLCALHSSLVQDKRVHGGVTLGPMVQDPKPTQSEKMKVATAEDMTVDIVKMGTSAGDSMGRTTSGLKHFGVTNAHLSAREAGLSSKPAFVSEGRVHGGSLMAMLAGGSGVGTCSDQIVAGDPSEPRKSYLMTQNW</sequence>
<keyword evidence="4" id="KW-1185">Reference proteome</keyword>